<dbReference type="SMART" id="SM00516">
    <property type="entry name" value="SEC14"/>
    <property type="match status" value="1"/>
</dbReference>
<dbReference type="RefSeq" id="XP_002112464.1">
    <property type="nucleotide sequence ID" value="XM_002112428.1"/>
</dbReference>
<dbReference type="CDD" id="cd00170">
    <property type="entry name" value="SEC14"/>
    <property type="match status" value="1"/>
</dbReference>
<organism evidence="4 5">
    <name type="scientific">Trichoplax adhaerens</name>
    <name type="common">Trichoplax reptans</name>
    <dbReference type="NCBI Taxonomy" id="10228"/>
    <lineage>
        <taxon>Eukaryota</taxon>
        <taxon>Metazoa</taxon>
        <taxon>Placozoa</taxon>
        <taxon>Uniplacotomia</taxon>
        <taxon>Trichoplacea</taxon>
        <taxon>Trichoplacidae</taxon>
        <taxon>Trichoplax</taxon>
    </lineage>
</organism>
<dbReference type="OrthoDB" id="365077at2759"/>
<dbReference type="FunCoup" id="B3RYC4">
    <property type="interactions" value="1942"/>
</dbReference>
<dbReference type="eggNOG" id="KOG2633">
    <property type="taxonomic scope" value="Eukaryota"/>
</dbReference>
<dbReference type="SUPFAM" id="SSF52949">
    <property type="entry name" value="Macro domain-like"/>
    <property type="match status" value="1"/>
</dbReference>
<dbReference type="Gene3D" id="3.40.220.10">
    <property type="entry name" value="Leucine Aminopeptidase, subunit E, domain 1"/>
    <property type="match status" value="1"/>
</dbReference>
<dbReference type="InterPro" id="IPR035793">
    <property type="entry name" value="Macro_GDAP2"/>
</dbReference>
<evidence type="ECO:0000256" key="1">
    <source>
        <dbReference type="ARBA" id="ARBA00008355"/>
    </source>
</evidence>
<evidence type="ECO:0000313" key="4">
    <source>
        <dbReference type="EMBL" id="EDV24574.1"/>
    </source>
</evidence>
<dbReference type="InterPro" id="IPR002589">
    <property type="entry name" value="Macro_dom"/>
</dbReference>
<dbReference type="Pfam" id="PF01661">
    <property type="entry name" value="Macro"/>
    <property type="match status" value="1"/>
</dbReference>
<dbReference type="GeneID" id="6754117"/>
<dbReference type="InterPro" id="IPR036865">
    <property type="entry name" value="CRAL-TRIO_dom_sf"/>
</dbReference>
<dbReference type="CDD" id="cd02905">
    <property type="entry name" value="Macro_GDAP2-like"/>
    <property type="match status" value="1"/>
</dbReference>
<gene>
    <name evidence="4" type="ORF">TRIADDRAFT_56509</name>
</gene>
<dbReference type="AlphaFoldDB" id="B3RYC4"/>
<dbReference type="PhylomeDB" id="B3RYC4"/>
<dbReference type="InterPro" id="IPR043472">
    <property type="entry name" value="Macro_dom-like"/>
</dbReference>
<dbReference type="OMA" id="IHPTFWT"/>
<dbReference type="PROSITE" id="PS51154">
    <property type="entry name" value="MACRO"/>
    <property type="match status" value="1"/>
</dbReference>
<name>B3RYC4_TRIAD</name>
<dbReference type="PANTHER" id="PTHR11106">
    <property type="entry name" value="GANGLIOSIDE INDUCED DIFFERENTIATION ASSOCIATED PROTEIN 2-RELATED"/>
    <property type="match status" value="1"/>
</dbReference>
<dbReference type="SMART" id="SM00506">
    <property type="entry name" value="A1pp"/>
    <property type="match status" value="1"/>
</dbReference>
<dbReference type="CTD" id="6754117"/>
<dbReference type="InterPro" id="IPR001251">
    <property type="entry name" value="CRAL-TRIO_dom"/>
</dbReference>
<dbReference type="InParanoid" id="B3RYC4"/>
<dbReference type="Pfam" id="PF13716">
    <property type="entry name" value="CRAL_TRIO_2"/>
    <property type="match status" value="1"/>
</dbReference>
<protein>
    <recommendedName>
        <fullName evidence="6">Macro domain-containing protein</fullName>
    </recommendedName>
</protein>
<reference evidence="4 5" key="1">
    <citation type="journal article" date="2008" name="Nature">
        <title>The Trichoplax genome and the nature of placozoans.</title>
        <authorList>
            <person name="Srivastava M."/>
            <person name="Begovic E."/>
            <person name="Chapman J."/>
            <person name="Putnam N.H."/>
            <person name="Hellsten U."/>
            <person name="Kawashima T."/>
            <person name="Kuo A."/>
            <person name="Mitros T."/>
            <person name="Salamov A."/>
            <person name="Carpenter M.L."/>
            <person name="Signorovitch A.Y."/>
            <person name="Moreno M.A."/>
            <person name="Kamm K."/>
            <person name="Grimwood J."/>
            <person name="Schmutz J."/>
            <person name="Shapiro H."/>
            <person name="Grigoriev I.V."/>
            <person name="Buss L.W."/>
            <person name="Schierwater B."/>
            <person name="Dellaporta S.L."/>
            <person name="Rokhsar D.S."/>
        </authorList>
    </citation>
    <scope>NUCLEOTIDE SEQUENCE [LARGE SCALE GENOMIC DNA]</scope>
    <source>
        <strain evidence="4 5">Grell-BS-1999</strain>
    </source>
</reference>
<keyword evidence="5" id="KW-1185">Reference proteome</keyword>
<accession>B3RYC4</accession>
<dbReference type="PROSITE" id="PS50191">
    <property type="entry name" value="CRAL_TRIO"/>
    <property type="match status" value="1"/>
</dbReference>
<dbReference type="KEGG" id="tad:TRIADDRAFT_56509"/>
<dbReference type="EMBL" id="DS985245">
    <property type="protein sequence ID" value="EDV24574.1"/>
    <property type="molecule type" value="Genomic_DNA"/>
</dbReference>
<proteinExistence type="inferred from homology"/>
<evidence type="ECO:0000259" key="2">
    <source>
        <dbReference type="PROSITE" id="PS50191"/>
    </source>
</evidence>
<dbReference type="Gene3D" id="3.40.525.10">
    <property type="entry name" value="CRAL-TRIO lipid binding domain"/>
    <property type="match status" value="1"/>
</dbReference>
<feature type="domain" description="Macro" evidence="3">
    <location>
        <begin position="39"/>
        <end position="220"/>
    </location>
</feature>
<evidence type="ECO:0000259" key="3">
    <source>
        <dbReference type="PROSITE" id="PS51154"/>
    </source>
</evidence>
<sequence length="491" mass="56324">MAASIDPLGVAKNLIEVSVLKTWHESIVPSYPDIQPSKQSPFQYCSNINQKLVLWTGDITTLKVDAIVNPTNENLSVMSPINQKIFEIAGPSLHRDIRDEIGKCATGESKLSKGYNLPSRYVIHTVGPKYNPRYLSAVENALYRSYRSSLLIAGEYKVRSIAIPTVHLHQRGFPVSEGAHIALRTVRRYLEHQSCTLETVILILDDTEMEIYKRLAVLYFPRSNEEEAYAFENLPEDIGNEFGEPTIKERSIRIQDKIVNSEDEKTFTKSDSAAFRAFSKMAGDHDIARSELIQSKSKKTSQLQQNAKRYQTWLKLARTLDTKDIIKLKALYKSGVDQYGRSVIVFIGNNFPAHLTDLNKAISYYAYLMDDMVDNDYIAIYFHTLTNAEQRPPANFLKLVYQTLDPKYHKNLKAFYVVHPSWWLKWSFWSFCTFTAPELKSKLQYIDDLKDLLKFIPRDQFSIPQYLFDENRKMNGNSVTTPNAASQPDEL</sequence>
<evidence type="ECO:0000313" key="5">
    <source>
        <dbReference type="Proteomes" id="UP000009022"/>
    </source>
</evidence>
<dbReference type="PANTHER" id="PTHR11106:SF72">
    <property type="entry name" value="GANGLIOSIDE-INDUCED DIFFERENTIATION-ASSOCIATED PROTEIN 2"/>
    <property type="match status" value="1"/>
</dbReference>
<feature type="domain" description="CRAL-TRIO" evidence="2">
    <location>
        <begin position="321"/>
        <end position="475"/>
    </location>
</feature>
<dbReference type="Proteomes" id="UP000009022">
    <property type="component" value="Unassembled WGS sequence"/>
</dbReference>
<dbReference type="STRING" id="10228.B3RYC4"/>
<evidence type="ECO:0008006" key="6">
    <source>
        <dbReference type="Google" id="ProtNLM"/>
    </source>
</evidence>
<dbReference type="HOGENOM" id="CLU_026877_0_0_1"/>
<comment type="similarity">
    <text evidence="1">Belongs to the GDAP2 family.</text>
</comment>
<dbReference type="SUPFAM" id="SSF52087">
    <property type="entry name" value="CRAL/TRIO domain"/>
    <property type="match status" value="1"/>
</dbReference>